<dbReference type="PANTHER" id="PTHR21181">
    <property type="match status" value="1"/>
</dbReference>
<evidence type="ECO:0000256" key="2">
    <source>
        <dbReference type="ARBA" id="ARBA00006109"/>
    </source>
</evidence>
<evidence type="ECO:0000256" key="3">
    <source>
        <dbReference type="ARBA" id="ARBA00011276"/>
    </source>
</evidence>
<dbReference type="AlphaFoldDB" id="A0AAV7J5N2"/>
<feature type="transmembrane region" description="Helical" evidence="8">
    <location>
        <begin position="46"/>
        <end position="65"/>
    </location>
</feature>
<dbReference type="GO" id="GO:0022890">
    <property type="term" value="F:inorganic cation transmembrane transporter activity"/>
    <property type="evidence" value="ECO:0007669"/>
    <property type="project" value="TreeGrafter"/>
</dbReference>
<dbReference type="GO" id="GO:0031901">
    <property type="term" value="C:early endosome membrane"/>
    <property type="evidence" value="ECO:0007669"/>
    <property type="project" value="UniProtKB-SubCell"/>
</dbReference>
<evidence type="ECO:0000256" key="5">
    <source>
        <dbReference type="ARBA" id="ARBA00022824"/>
    </source>
</evidence>
<comment type="subcellular location">
    <subcellularLocation>
        <location evidence="1">Endoplasmic reticulum membrane</location>
        <topology evidence="1">Multi-pass membrane protein</topology>
    </subcellularLocation>
    <subcellularLocation>
        <location evidence="8">Golgi apparatus membrane</location>
        <topology evidence="8">Multi-pass membrane protein</topology>
    </subcellularLocation>
    <subcellularLocation>
        <location evidence="8">Early endosome membrane</location>
        <topology evidence="8">Multi-pass membrane protein</topology>
    </subcellularLocation>
</comment>
<keyword evidence="8" id="KW-0460">Magnesium</keyword>
<evidence type="ECO:0000256" key="1">
    <source>
        <dbReference type="ARBA" id="ARBA00004477"/>
    </source>
</evidence>
<reference evidence="9 10" key="1">
    <citation type="journal article" date="2021" name="J. Hered.">
        <title>A chromosome-level genome assembly of the parasitoid wasp, Cotesia glomerata (Hymenoptera: Braconidae).</title>
        <authorList>
            <person name="Pinto B.J."/>
            <person name="Weis J.J."/>
            <person name="Gamble T."/>
            <person name="Ode P.J."/>
            <person name="Paul R."/>
            <person name="Zaspel J.M."/>
        </authorList>
    </citation>
    <scope>NUCLEOTIDE SEQUENCE [LARGE SCALE GENOMIC DNA]</scope>
    <source>
        <strain evidence="9">CgM1</strain>
    </source>
</reference>
<gene>
    <name evidence="9" type="ORF">KQX54_011877</name>
</gene>
<accession>A0AAV7J5N2</accession>
<comment type="similarity">
    <text evidence="2 8">Belongs to the membrane magnesium transporter (TC 1.A.67) family.</text>
</comment>
<organism evidence="9 10">
    <name type="scientific">Cotesia glomerata</name>
    <name type="common">Lepidopteran parasitic wasp</name>
    <name type="synonym">Apanteles glomeratus</name>
    <dbReference type="NCBI Taxonomy" id="32391"/>
    <lineage>
        <taxon>Eukaryota</taxon>
        <taxon>Metazoa</taxon>
        <taxon>Ecdysozoa</taxon>
        <taxon>Arthropoda</taxon>
        <taxon>Hexapoda</taxon>
        <taxon>Insecta</taxon>
        <taxon>Pterygota</taxon>
        <taxon>Neoptera</taxon>
        <taxon>Endopterygota</taxon>
        <taxon>Hymenoptera</taxon>
        <taxon>Apocrita</taxon>
        <taxon>Ichneumonoidea</taxon>
        <taxon>Braconidae</taxon>
        <taxon>Microgastrinae</taxon>
        <taxon>Cotesia</taxon>
    </lineage>
</organism>
<proteinExistence type="inferred from homology"/>
<keyword evidence="8" id="KW-0967">Endosome</keyword>
<name>A0AAV7J5N2_COTGL</name>
<feature type="transmembrane region" description="Helical" evidence="8">
    <location>
        <begin position="9"/>
        <end position="26"/>
    </location>
</feature>
<evidence type="ECO:0000256" key="7">
    <source>
        <dbReference type="ARBA" id="ARBA00023136"/>
    </source>
</evidence>
<comment type="subunit">
    <text evidence="3">Component of the ER membrane protein complex (EMC).</text>
</comment>
<sequence>MPATSTHKFITWIGFISILHAAYSAAQHRSYLRITEQEFTTLPIDILIQGIISLFIVMYGVLHIAGDFKEIRAVVDLESKTWETTRNLASFQIFNHRGKFLSPDYTPPY</sequence>
<dbReference type="InterPro" id="IPR018937">
    <property type="entry name" value="MMgT"/>
</dbReference>
<keyword evidence="8" id="KW-0813">Transport</keyword>
<dbReference type="GO" id="GO:0072546">
    <property type="term" value="C:EMC complex"/>
    <property type="evidence" value="ECO:0007669"/>
    <property type="project" value="UniProtKB-UniRule"/>
</dbReference>
<protein>
    <recommendedName>
        <fullName evidence="8">Membrane magnesium transporter</fullName>
    </recommendedName>
</protein>
<dbReference type="EMBL" id="JAHXZJ010000002">
    <property type="protein sequence ID" value="KAH0564397.1"/>
    <property type="molecule type" value="Genomic_DNA"/>
</dbReference>
<evidence type="ECO:0000256" key="4">
    <source>
        <dbReference type="ARBA" id="ARBA00022692"/>
    </source>
</evidence>
<keyword evidence="4 8" id="KW-0812">Transmembrane</keyword>
<keyword evidence="10" id="KW-1185">Reference proteome</keyword>
<dbReference type="GO" id="GO:0005886">
    <property type="term" value="C:plasma membrane"/>
    <property type="evidence" value="ECO:0007669"/>
    <property type="project" value="TreeGrafter"/>
</dbReference>
<keyword evidence="5 8" id="KW-0256">Endoplasmic reticulum</keyword>
<dbReference type="Proteomes" id="UP000826195">
    <property type="component" value="Unassembled WGS sequence"/>
</dbReference>
<evidence type="ECO:0000313" key="10">
    <source>
        <dbReference type="Proteomes" id="UP000826195"/>
    </source>
</evidence>
<evidence type="ECO:0000256" key="8">
    <source>
        <dbReference type="RuleBase" id="RU367002"/>
    </source>
</evidence>
<evidence type="ECO:0000313" key="9">
    <source>
        <dbReference type="EMBL" id="KAH0564397.1"/>
    </source>
</evidence>
<dbReference type="Pfam" id="PF10270">
    <property type="entry name" value="MMgT"/>
    <property type="match status" value="1"/>
</dbReference>
<keyword evidence="7 8" id="KW-0472">Membrane</keyword>
<dbReference type="PANTHER" id="PTHR21181:SF7">
    <property type="entry name" value="ER MEMBRANE PROTEIN COMPLEX SUBUNIT 5"/>
    <property type="match status" value="1"/>
</dbReference>
<dbReference type="GO" id="GO:0000139">
    <property type="term" value="C:Golgi membrane"/>
    <property type="evidence" value="ECO:0007669"/>
    <property type="project" value="UniProtKB-SubCell"/>
</dbReference>
<keyword evidence="8" id="KW-0333">Golgi apparatus</keyword>
<evidence type="ECO:0000256" key="6">
    <source>
        <dbReference type="ARBA" id="ARBA00022989"/>
    </source>
</evidence>
<comment type="function">
    <text evidence="8">Part of the endoplasmic reticulum membrane protein complex (EMC) that enables the energy-independent insertion into endoplasmic reticulum membranes of newly synthesized membrane proteins. May be involved in Mg(2+) transport.</text>
</comment>
<comment type="caution">
    <text evidence="9">The sequence shown here is derived from an EMBL/GenBank/DDBJ whole genome shotgun (WGS) entry which is preliminary data.</text>
</comment>
<keyword evidence="6 8" id="KW-1133">Transmembrane helix</keyword>